<dbReference type="AlphaFoldDB" id="A0A9K3PC72"/>
<feature type="region of interest" description="Disordered" evidence="2">
    <location>
        <begin position="108"/>
        <end position="160"/>
    </location>
</feature>
<feature type="signal peptide" evidence="3">
    <location>
        <begin position="1"/>
        <end position="19"/>
    </location>
</feature>
<protein>
    <submittedName>
        <fullName evidence="5">Emp24/gp25L/p24 family protein</fullName>
    </submittedName>
</protein>
<accession>A0A9K3PC72</accession>
<dbReference type="InterPro" id="IPR009038">
    <property type="entry name" value="GOLD_dom"/>
</dbReference>
<feature type="compositionally biased region" description="Basic and acidic residues" evidence="2">
    <location>
        <begin position="139"/>
        <end position="160"/>
    </location>
</feature>
<reference evidence="5" key="1">
    <citation type="journal article" date="2021" name="Sci. Rep.">
        <title>Diploid genomic architecture of Nitzschia inconspicua, an elite biomass production diatom.</title>
        <authorList>
            <person name="Oliver A."/>
            <person name="Podell S."/>
            <person name="Pinowska A."/>
            <person name="Traller J.C."/>
            <person name="Smith S.R."/>
            <person name="McClure R."/>
            <person name="Beliaev A."/>
            <person name="Bohutskyi P."/>
            <person name="Hill E.A."/>
            <person name="Rabines A."/>
            <person name="Zheng H."/>
            <person name="Allen L.Z."/>
            <person name="Kuo A."/>
            <person name="Grigoriev I.V."/>
            <person name="Allen A.E."/>
            <person name="Hazlebeck D."/>
            <person name="Allen E.E."/>
        </authorList>
    </citation>
    <scope>NUCLEOTIDE SEQUENCE</scope>
    <source>
        <strain evidence="5">Hildebrandi</strain>
    </source>
</reference>
<sequence>MMLRFLLPLFHLFGLGCLALPLQTNIFQRQSECLYDTFDADEHVTISVIILSGSPLKATVALEGPFATPDEDTGAMLFQKAQEFDNGNKPNGHLSFIEVVDFEHLNVDIPDDDEHSDERNNNNNDDILKTPIDPNDPNADQKRRERRERQRQKFLEEKQKREERKLAQLKKVRQDGDPFVHTVKINRPGWYRMCVTSSWSQILAEMEMRKESDLGGLDENGHVKSYEEQRLLVEDEELERDTASEEGITDEDFKETRERVKDLRRLLNEIQSLQQRERRRLTVHAETNEHSHSRMVLSSLMETLLFMGVTGFQVYTIRKWFSGAPALGR</sequence>
<comment type="caution">
    <text evidence="5">The sequence shown here is derived from an EMBL/GenBank/DDBJ whole genome shotgun (WGS) entry which is preliminary data.</text>
</comment>
<name>A0A9K3PC72_9STRA</name>
<proteinExistence type="predicted"/>
<dbReference type="EMBL" id="JAGRRH010000025">
    <property type="protein sequence ID" value="KAG7342133.1"/>
    <property type="molecule type" value="Genomic_DNA"/>
</dbReference>
<dbReference type="Proteomes" id="UP000693970">
    <property type="component" value="Unassembled WGS sequence"/>
</dbReference>
<feature type="chain" id="PRO_5039926068" evidence="3">
    <location>
        <begin position="20"/>
        <end position="329"/>
    </location>
</feature>
<dbReference type="OrthoDB" id="1929172at2759"/>
<evidence type="ECO:0000313" key="5">
    <source>
        <dbReference type="EMBL" id="KAG7342133.1"/>
    </source>
</evidence>
<keyword evidence="1" id="KW-0175">Coiled coil</keyword>
<evidence type="ECO:0000256" key="3">
    <source>
        <dbReference type="SAM" id="SignalP"/>
    </source>
</evidence>
<gene>
    <name evidence="5" type="ORF">IV203_007225</name>
</gene>
<dbReference type="Pfam" id="PF01105">
    <property type="entry name" value="EMP24_GP25L"/>
    <property type="match status" value="1"/>
</dbReference>
<evidence type="ECO:0000313" key="6">
    <source>
        <dbReference type="Proteomes" id="UP000693970"/>
    </source>
</evidence>
<keyword evidence="6" id="KW-1185">Reference proteome</keyword>
<dbReference type="PROSITE" id="PS51257">
    <property type="entry name" value="PROKAR_LIPOPROTEIN"/>
    <property type="match status" value="1"/>
</dbReference>
<keyword evidence="3" id="KW-0732">Signal</keyword>
<evidence type="ECO:0000256" key="2">
    <source>
        <dbReference type="SAM" id="MobiDB-lite"/>
    </source>
</evidence>
<evidence type="ECO:0000259" key="4">
    <source>
        <dbReference type="SMART" id="SM01190"/>
    </source>
</evidence>
<reference evidence="5" key="2">
    <citation type="submission" date="2021-04" db="EMBL/GenBank/DDBJ databases">
        <authorList>
            <person name="Podell S."/>
        </authorList>
    </citation>
    <scope>NUCLEOTIDE SEQUENCE</scope>
    <source>
        <strain evidence="5">Hildebrandi</strain>
    </source>
</reference>
<organism evidence="5 6">
    <name type="scientific">Nitzschia inconspicua</name>
    <dbReference type="NCBI Taxonomy" id="303405"/>
    <lineage>
        <taxon>Eukaryota</taxon>
        <taxon>Sar</taxon>
        <taxon>Stramenopiles</taxon>
        <taxon>Ochrophyta</taxon>
        <taxon>Bacillariophyta</taxon>
        <taxon>Bacillariophyceae</taxon>
        <taxon>Bacillariophycidae</taxon>
        <taxon>Bacillariales</taxon>
        <taxon>Bacillariaceae</taxon>
        <taxon>Nitzschia</taxon>
    </lineage>
</organism>
<feature type="coiled-coil region" evidence="1">
    <location>
        <begin position="226"/>
        <end position="280"/>
    </location>
</feature>
<evidence type="ECO:0000256" key="1">
    <source>
        <dbReference type="SAM" id="Coils"/>
    </source>
</evidence>
<feature type="domain" description="GOLD" evidence="4">
    <location>
        <begin position="21"/>
        <end position="322"/>
    </location>
</feature>
<dbReference type="SMART" id="SM01190">
    <property type="entry name" value="EMP24_GP25L"/>
    <property type="match status" value="1"/>
</dbReference>